<name>A0A166D0K3_DAUCS</name>
<accession>A0A166D0K3</accession>
<evidence type="ECO:0000313" key="3">
    <source>
        <dbReference type="Proteomes" id="UP000077755"/>
    </source>
</evidence>
<dbReference type="AlphaFoldDB" id="A0A166D0K3"/>
<evidence type="ECO:0000313" key="2">
    <source>
        <dbReference type="EMBL" id="WOG86843.1"/>
    </source>
</evidence>
<dbReference type="EMBL" id="CP093344">
    <property type="protein sequence ID" value="WOG86843.1"/>
    <property type="molecule type" value="Genomic_DNA"/>
</dbReference>
<gene>
    <name evidence="1" type="ORF">DCAR_005409</name>
    <name evidence="2" type="ORF">DCAR_0206062</name>
</gene>
<reference evidence="1" key="1">
    <citation type="journal article" date="2016" name="Nat. Genet.">
        <title>A high-quality carrot genome assembly provides new insights into carotenoid accumulation and asterid genome evolution.</title>
        <authorList>
            <person name="Iorizzo M."/>
            <person name="Ellison S."/>
            <person name="Senalik D."/>
            <person name="Zeng P."/>
            <person name="Satapoomin P."/>
            <person name="Huang J."/>
            <person name="Bowman M."/>
            <person name="Iovene M."/>
            <person name="Sanseverino W."/>
            <person name="Cavagnaro P."/>
            <person name="Yildiz M."/>
            <person name="Macko-Podgorni A."/>
            <person name="Moranska E."/>
            <person name="Grzebelus E."/>
            <person name="Grzebelus D."/>
            <person name="Ashrafi H."/>
            <person name="Zheng Z."/>
            <person name="Cheng S."/>
            <person name="Spooner D."/>
            <person name="Van Deynze A."/>
            <person name="Simon P."/>
        </authorList>
    </citation>
    <scope>NUCLEOTIDE SEQUENCE [LARGE SCALE GENOMIC DNA]</scope>
    <source>
        <tissue evidence="1">Leaf</tissue>
    </source>
</reference>
<reference evidence="2" key="2">
    <citation type="submission" date="2022-03" db="EMBL/GenBank/DDBJ databases">
        <title>Draft title - Genomic analysis of global carrot germplasm unveils the trajectory of domestication and the origin of high carotenoid orange carrot.</title>
        <authorList>
            <person name="Iorizzo M."/>
            <person name="Ellison S."/>
            <person name="Senalik D."/>
            <person name="Macko-Podgorni A."/>
            <person name="Grzebelus D."/>
            <person name="Bostan H."/>
            <person name="Rolling W."/>
            <person name="Curaba J."/>
            <person name="Simon P."/>
        </authorList>
    </citation>
    <scope>NUCLEOTIDE SEQUENCE</scope>
    <source>
        <tissue evidence="2">Leaf</tissue>
    </source>
</reference>
<dbReference type="Proteomes" id="UP000077755">
    <property type="component" value="Chromosome 2"/>
</dbReference>
<keyword evidence="3" id="KW-1185">Reference proteome</keyword>
<dbReference type="EMBL" id="LNRQ01000002">
    <property type="protein sequence ID" value="KZN04572.1"/>
    <property type="molecule type" value="Genomic_DNA"/>
</dbReference>
<proteinExistence type="predicted"/>
<dbReference type="Gramene" id="KZN04572">
    <property type="protein sequence ID" value="KZN04572"/>
    <property type="gene ID" value="DCAR_005409"/>
</dbReference>
<evidence type="ECO:0008006" key="4">
    <source>
        <dbReference type="Google" id="ProtNLM"/>
    </source>
</evidence>
<organism evidence="1">
    <name type="scientific">Daucus carota subsp. sativus</name>
    <name type="common">Carrot</name>
    <dbReference type="NCBI Taxonomy" id="79200"/>
    <lineage>
        <taxon>Eukaryota</taxon>
        <taxon>Viridiplantae</taxon>
        <taxon>Streptophyta</taxon>
        <taxon>Embryophyta</taxon>
        <taxon>Tracheophyta</taxon>
        <taxon>Spermatophyta</taxon>
        <taxon>Magnoliopsida</taxon>
        <taxon>eudicotyledons</taxon>
        <taxon>Gunneridae</taxon>
        <taxon>Pentapetalae</taxon>
        <taxon>asterids</taxon>
        <taxon>campanulids</taxon>
        <taxon>Apiales</taxon>
        <taxon>Apiaceae</taxon>
        <taxon>Apioideae</taxon>
        <taxon>Scandiceae</taxon>
        <taxon>Daucinae</taxon>
        <taxon>Daucus</taxon>
        <taxon>Daucus sect. Daucus</taxon>
    </lineage>
</organism>
<evidence type="ECO:0000313" key="1">
    <source>
        <dbReference type="EMBL" id="KZN04572.1"/>
    </source>
</evidence>
<protein>
    <recommendedName>
        <fullName evidence="4">F-box associated domain-containing protein</fullName>
    </recommendedName>
</protein>
<sequence>MKSFTSLYAFNIVDERNYMITLPPNIGNDKVNMSVGVLNNCLCVFDNSHPAHFGIWSMKEYGVRESWDLKCILKASIPAGICKSTLHPVAALKDDGIIIKSGSGNFYFYDQKNMNFTRFEIDDVELLAEFNYLAIHSSNFCPVDLMSTGCVLDTKAGARCSSHISRRFRYFVKIS</sequence>